<dbReference type="Pfam" id="PF02899">
    <property type="entry name" value="Phage_int_SAM_1"/>
    <property type="match status" value="1"/>
</dbReference>
<keyword evidence="8" id="KW-1185">Reference proteome</keyword>
<evidence type="ECO:0000256" key="3">
    <source>
        <dbReference type="ARBA" id="ARBA00023172"/>
    </source>
</evidence>
<sequence>MKQYLRNSLAANTLRAYARDLERFKNAGGRIPATADQVARYLASAADELKPSTLARQIAAISFAHEQRGLQSPTRSAVVRRTLRGIRRTKGVAQKQATPITPQLLKQMVKPLRGFSEAQNRRDAALFLLAFAGGFRRSEIASLCISDLSFTKEGLLVRLRSSKTDQYQRGRDVAIPKAPHAQQCAVRALRSWLDTLLRLRKDDAASDTDRSVFCGIDKHGNVRGRLNSASIGWLLRRRLTLHDLTTDGFTAHSLRSGLVTSAAKAGVPVWAIQRQTGHRSESTVHRYIRGLGAFECNALAGLLQTRRGDRA</sequence>
<evidence type="ECO:0000313" key="8">
    <source>
        <dbReference type="Proteomes" id="UP000630528"/>
    </source>
</evidence>
<evidence type="ECO:0000313" key="7">
    <source>
        <dbReference type="EMBL" id="MBK6009535.1"/>
    </source>
</evidence>
<keyword evidence="3" id="KW-0233">DNA recombination</keyword>
<dbReference type="InterPro" id="IPR052925">
    <property type="entry name" value="Phage_Integrase-like_Recomb"/>
</dbReference>
<dbReference type="AlphaFoldDB" id="A0A934U1N1"/>
<dbReference type="Pfam" id="PF00589">
    <property type="entry name" value="Phage_integrase"/>
    <property type="match status" value="1"/>
</dbReference>
<dbReference type="GO" id="GO:0006310">
    <property type="term" value="P:DNA recombination"/>
    <property type="evidence" value="ECO:0007669"/>
    <property type="project" value="UniProtKB-KW"/>
</dbReference>
<keyword evidence="1" id="KW-0229">DNA integration</keyword>
<dbReference type="Gene3D" id="1.10.443.10">
    <property type="entry name" value="Intergrase catalytic core"/>
    <property type="match status" value="1"/>
</dbReference>
<comment type="caution">
    <text evidence="7">The sequence shown here is derived from an EMBL/GenBank/DDBJ whole genome shotgun (WGS) entry which is preliminary data.</text>
</comment>
<dbReference type="Proteomes" id="UP000630528">
    <property type="component" value="Unassembled WGS sequence"/>
</dbReference>
<reference evidence="7" key="2">
    <citation type="submission" date="2021-01" db="EMBL/GenBank/DDBJ databases">
        <authorList>
            <person name="Kang M."/>
        </authorList>
    </citation>
    <scope>NUCLEOTIDE SEQUENCE</scope>
    <source>
        <strain evidence="7">KACC 17527</strain>
    </source>
</reference>
<feature type="domain" description="Tyr recombinase" evidence="5">
    <location>
        <begin position="95"/>
        <end position="300"/>
    </location>
</feature>
<accession>A0A934U1N1</accession>
<feature type="domain" description="Core-binding (CB)" evidence="6">
    <location>
        <begin position="1"/>
        <end position="69"/>
    </location>
</feature>
<evidence type="ECO:0000256" key="1">
    <source>
        <dbReference type="ARBA" id="ARBA00022908"/>
    </source>
</evidence>
<dbReference type="GO" id="GO:0003677">
    <property type="term" value="F:DNA binding"/>
    <property type="evidence" value="ECO:0007669"/>
    <property type="project" value="UniProtKB-UniRule"/>
</dbReference>
<reference evidence="7" key="1">
    <citation type="journal article" date="2012" name="J. Microbiol. Biotechnol.">
        <title>Ramlibacter ginsenosidimutans sp. nov., with ginsenoside-converting activity.</title>
        <authorList>
            <person name="Wang L."/>
            <person name="An D.S."/>
            <person name="Kim S.G."/>
            <person name="Jin F.X."/>
            <person name="Kim S.C."/>
            <person name="Lee S.T."/>
            <person name="Im W.T."/>
        </authorList>
    </citation>
    <scope>NUCLEOTIDE SEQUENCE</scope>
    <source>
        <strain evidence="7">KACC 17527</strain>
    </source>
</reference>
<keyword evidence="2 4" id="KW-0238">DNA-binding</keyword>
<evidence type="ECO:0000256" key="4">
    <source>
        <dbReference type="PROSITE-ProRule" id="PRU01248"/>
    </source>
</evidence>
<dbReference type="PANTHER" id="PTHR34605">
    <property type="entry name" value="PHAGE_INTEGRASE DOMAIN-CONTAINING PROTEIN"/>
    <property type="match status" value="1"/>
</dbReference>
<dbReference type="InterPro" id="IPR011010">
    <property type="entry name" value="DNA_brk_join_enz"/>
</dbReference>
<dbReference type="GO" id="GO:0015074">
    <property type="term" value="P:DNA integration"/>
    <property type="evidence" value="ECO:0007669"/>
    <property type="project" value="UniProtKB-KW"/>
</dbReference>
<dbReference type="InterPro" id="IPR044068">
    <property type="entry name" value="CB"/>
</dbReference>
<dbReference type="InterPro" id="IPR010998">
    <property type="entry name" value="Integrase_recombinase_N"/>
</dbReference>
<dbReference type="CDD" id="cd00799">
    <property type="entry name" value="INT_Cre_C"/>
    <property type="match status" value="1"/>
</dbReference>
<dbReference type="SUPFAM" id="SSF56349">
    <property type="entry name" value="DNA breaking-rejoining enzymes"/>
    <property type="match status" value="1"/>
</dbReference>
<dbReference type="PANTHER" id="PTHR34605:SF3">
    <property type="entry name" value="P CELL-TYPE AGGLUTINATION PROTEIN MAP4-LIKE-RELATED"/>
    <property type="match status" value="1"/>
</dbReference>
<dbReference type="InterPro" id="IPR013762">
    <property type="entry name" value="Integrase-like_cat_sf"/>
</dbReference>
<protein>
    <submittedName>
        <fullName evidence="7">Tyrosine-type recombinase/integrase</fullName>
    </submittedName>
</protein>
<organism evidence="7 8">
    <name type="scientific">Ramlibacter ginsenosidimutans</name>
    <dbReference type="NCBI Taxonomy" id="502333"/>
    <lineage>
        <taxon>Bacteria</taxon>
        <taxon>Pseudomonadati</taxon>
        <taxon>Pseudomonadota</taxon>
        <taxon>Betaproteobacteria</taxon>
        <taxon>Burkholderiales</taxon>
        <taxon>Comamonadaceae</taxon>
        <taxon>Ramlibacter</taxon>
    </lineage>
</organism>
<dbReference type="SUPFAM" id="SSF47823">
    <property type="entry name" value="lambda integrase-like, N-terminal domain"/>
    <property type="match status" value="1"/>
</dbReference>
<gene>
    <name evidence="7" type="ORF">JJB11_25840</name>
</gene>
<name>A0A934U1N1_9BURK</name>
<dbReference type="PROSITE" id="PS51900">
    <property type="entry name" value="CB"/>
    <property type="match status" value="1"/>
</dbReference>
<dbReference type="InterPro" id="IPR002104">
    <property type="entry name" value="Integrase_catalytic"/>
</dbReference>
<evidence type="ECO:0000259" key="6">
    <source>
        <dbReference type="PROSITE" id="PS51900"/>
    </source>
</evidence>
<evidence type="ECO:0000256" key="2">
    <source>
        <dbReference type="ARBA" id="ARBA00023125"/>
    </source>
</evidence>
<dbReference type="InterPro" id="IPR004107">
    <property type="entry name" value="Integrase_SAM-like_N"/>
</dbReference>
<dbReference type="Gene3D" id="1.10.150.130">
    <property type="match status" value="1"/>
</dbReference>
<dbReference type="EMBL" id="JAEPWM010000025">
    <property type="protein sequence ID" value="MBK6009535.1"/>
    <property type="molecule type" value="Genomic_DNA"/>
</dbReference>
<proteinExistence type="predicted"/>
<dbReference type="PROSITE" id="PS51898">
    <property type="entry name" value="TYR_RECOMBINASE"/>
    <property type="match status" value="1"/>
</dbReference>
<evidence type="ECO:0000259" key="5">
    <source>
        <dbReference type="PROSITE" id="PS51898"/>
    </source>
</evidence>